<feature type="transmembrane region" description="Helical" evidence="5">
    <location>
        <begin position="181"/>
        <end position="205"/>
    </location>
</feature>
<comment type="caution">
    <text evidence="6">The sequence shown here is derived from an EMBL/GenBank/DDBJ whole genome shotgun (WGS) entry which is preliminary data.</text>
</comment>
<evidence type="ECO:0000313" key="6">
    <source>
        <dbReference type="EMBL" id="ROR54797.1"/>
    </source>
</evidence>
<dbReference type="AlphaFoldDB" id="A0A3N1ZWC6"/>
<feature type="transmembrane region" description="Helical" evidence="5">
    <location>
        <begin position="35"/>
        <end position="61"/>
    </location>
</feature>
<keyword evidence="3 5" id="KW-1133">Transmembrane helix</keyword>
<gene>
    <name evidence="6" type="ORF">EDD41_2027</name>
</gene>
<reference evidence="6 7" key="1">
    <citation type="submission" date="2018-11" db="EMBL/GenBank/DDBJ databases">
        <title>Sequencing the genomes of 1000 actinobacteria strains.</title>
        <authorList>
            <person name="Klenk H.-P."/>
        </authorList>
    </citation>
    <scope>NUCLEOTIDE SEQUENCE [LARGE SCALE GENOMIC DNA]</scope>
    <source>
        <strain evidence="6 7">DSM 10546</strain>
    </source>
</reference>
<protein>
    <submittedName>
        <fullName evidence="6">VIT1/CCC1 family predicted Fe2+/Mn2+ transporter</fullName>
    </submittedName>
</protein>
<dbReference type="RefSeq" id="WP_123575797.1">
    <property type="nucleotide sequence ID" value="NZ_RKHG01000001.1"/>
</dbReference>
<dbReference type="GO" id="GO:0012505">
    <property type="term" value="C:endomembrane system"/>
    <property type="evidence" value="ECO:0007669"/>
    <property type="project" value="UniProtKB-SubCell"/>
</dbReference>
<keyword evidence="4 5" id="KW-0472">Membrane</keyword>
<evidence type="ECO:0000256" key="4">
    <source>
        <dbReference type="ARBA" id="ARBA00023136"/>
    </source>
</evidence>
<dbReference type="PANTHER" id="PTHR31851">
    <property type="entry name" value="FE(2+)/MN(2+) TRANSPORTER PCL1"/>
    <property type="match status" value="1"/>
</dbReference>
<comment type="subcellular location">
    <subcellularLocation>
        <location evidence="1">Endomembrane system</location>
        <topology evidence="1">Multi-pass membrane protein</topology>
    </subcellularLocation>
</comment>
<dbReference type="GO" id="GO:0005384">
    <property type="term" value="F:manganese ion transmembrane transporter activity"/>
    <property type="evidence" value="ECO:0007669"/>
    <property type="project" value="InterPro"/>
</dbReference>
<organism evidence="6 7">
    <name type="scientific">Luteococcus japonicus</name>
    <dbReference type="NCBI Taxonomy" id="33984"/>
    <lineage>
        <taxon>Bacteria</taxon>
        <taxon>Bacillati</taxon>
        <taxon>Actinomycetota</taxon>
        <taxon>Actinomycetes</taxon>
        <taxon>Propionibacteriales</taxon>
        <taxon>Propionibacteriaceae</taxon>
        <taxon>Luteococcus</taxon>
    </lineage>
</organism>
<dbReference type="Proteomes" id="UP000275749">
    <property type="component" value="Unassembled WGS sequence"/>
</dbReference>
<evidence type="ECO:0000256" key="1">
    <source>
        <dbReference type="ARBA" id="ARBA00004127"/>
    </source>
</evidence>
<sequence length="239" mass="24388">MTLDAESRAQSHAEGNVGDRLNWLRAAVLGANDGIVSVAGLLIGVAGASASAGALLTAGVAGISAGAMSMAVGEYVSVSAQSDSEKAMLALEWRELAQIPDQERDEMALMLEELGVRAETARRAAEEIHENDALSAHAQLELNIDPEATSNPFEAAWASCLAFTLGGLVPMLAVLLAPHAWVVPVVVASVVLALMLTGAVSATLGKAPVPRAVLRNVAGGLVAMAITFGLGRLFGATVG</sequence>
<evidence type="ECO:0000256" key="2">
    <source>
        <dbReference type="ARBA" id="ARBA00022692"/>
    </source>
</evidence>
<evidence type="ECO:0000256" key="5">
    <source>
        <dbReference type="SAM" id="Phobius"/>
    </source>
</evidence>
<dbReference type="GO" id="GO:0030026">
    <property type="term" value="P:intracellular manganese ion homeostasis"/>
    <property type="evidence" value="ECO:0007669"/>
    <property type="project" value="InterPro"/>
</dbReference>
<dbReference type="InterPro" id="IPR008217">
    <property type="entry name" value="Ccc1_fam"/>
</dbReference>
<dbReference type="Pfam" id="PF01988">
    <property type="entry name" value="VIT1"/>
    <property type="match status" value="1"/>
</dbReference>
<accession>A0A3N1ZWC6</accession>
<feature type="transmembrane region" description="Helical" evidence="5">
    <location>
        <begin position="155"/>
        <end position="175"/>
    </location>
</feature>
<keyword evidence="2 5" id="KW-0812">Transmembrane</keyword>
<feature type="transmembrane region" description="Helical" evidence="5">
    <location>
        <begin position="217"/>
        <end position="235"/>
    </location>
</feature>
<name>A0A3N1ZWC6_9ACTN</name>
<dbReference type="CDD" id="cd02432">
    <property type="entry name" value="Nodulin-21_like_1"/>
    <property type="match status" value="1"/>
</dbReference>
<dbReference type="EMBL" id="RKHG01000001">
    <property type="protein sequence ID" value="ROR54797.1"/>
    <property type="molecule type" value="Genomic_DNA"/>
</dbReference>
<evidence type="ECO:0000313" key="7">
    <source>
        <dbReference type="Proteomes" id="UP000275749"/>
    </source>
</evidence>
<proteinExistence type="predicted"/>
<evidence type="ECO:0000256" key="3">
    <source>
        <dbReference type="ARBA" id="ARBA00022989"/>
    </source>
</evidence>